<dbReference type="RefSeq" id="WP_302035823.1">
    <property type="nucleotide sequence ID" value="NZ_JAUKPO010000001.1"/>
</dbReference>
<dbReference type="Proteomes" id="UP001168528">
    <property type="component" value="Unassembled WGS sequence"/>
</dbReference>
<gene>
    <name evidence="2" type="ORF">Q0590_02120</name>
</gene>
<dbReference type="InterPro" id="IPR051531">
    <property type="entry name" value="N-acetyltransferase"/>
</dbReference>
<reference evidence="2" key="1">
    <citation type="submission" date="2023-07" db="EMBL/GenBank/DDBJ databases">
        <title>The genome sequence of Rhodocytophaga aerolata KACC 12507.</title>
        <authorList>
            <person name="Zhang X."/>
        </authorList>
    </citation>
    <scope>NUCLEOTIDE SEQUENCE</scope>
    <source>
        <strain evidence="2">KACC 12507</strain>
    </source>
</reference>
<dbReference type="SUPFAM" id="SSF55729">
    <property type="entry name" value="Acyl-CoA N-acyltransferases (Nat)"/>
    <property type="match status" value="1"/>
</dbReference>
<dbReference type="PROSITE" id="PS51186">
    <property type="entry name" value="GNAT"/>
    <property type="match status" value="1"/>
</dbReference>
<evidence type="ECO:0000259" key="1">
    <source>
        <dbReference type="PROSITE" id="PS51186"/>
    </source>
</evidence>
<feature type="domain" description="N-acetyltransferase" evidence="1">
    <location>
        <begin position="15"/>
        <end position="176"/>
    </location>
</feature>
<protein>
    <submittedName>
        <fullName evidence="2">GNAT family N-acetyltransferase</fullName>
    </submittedName>
</protein>
<evidence type="ECO:0000313" key="3">
    <source>
        <dbReference type="Proteomes" id="UP001168528"/>
    </source>
</evidence>
<dbReference type="EMBL" id="JAUKPO010000001">
    <property type="protein sequence ID" value="MDO1445024.1"/>
    <property type="molecule type" value="Genomic_DNA"/>
</dbReference>
<dbReference type="PANTHER" id="PTHR43792:SF1">
    <property type="entry name" value="N-ACETYLTRANSFERASE DOMAIN-CONTAINING PROTEIN"/>
    <property type="match status" value="1"/>
</dbReference>
<name>A0ABT8QZC3_9BACT</name>
<dbReference type="Pfam" id="PF13302">
    <property type="entry name" value="Acetyltransf_3"/>
    <property type="match status" value="1"/>
</dbReference>
<sequence>MPENVKVEQLSTERLLLTPVTYADAKDVFELFTDKKVLKNYGIPPHKNLDESKKLIRLLTNSNHFSWGIRQKNKPERLIGLCSLHDWNKAAQQVEIGCTLSSKHWGLGIMQEAFRKLIDYAFQQLQVQQIIGKTTVENGRAIKLVEKLGFTQRDTYSERQPNGDRKQVVVLIKEISFQ</sequence>
<dbReference type="InterPro" id="IPR016181">
    <property type="entry name" value="Acyl_CoA_acyltransferase"/>
</dbReference>
<organism evidence="2 3">
    <name type="scientific">Rhodocytophaga aerolata</name>
    <dbReference type="NCBI Taxonomy" id="455078"/>
    <lineage>
        <taxon>Bacteria</taxon>
        <taxon>Pseudomonadati</taxon>
        <taxon>Bacteroidota</taxon>
        <taxon>Cytophagia</taxon>
        <taxon>Cytophagales</taxon>
        <taxon>Rhodocytophagaceae</taxon>
        <taxon>Rhodocytophaga</taxon>
    </lineage>
</organism>
<dbReference type="InterPro" id="IPR000182">
    <property type="entry name" value="GNAT_dom"/>
</dbReference>
<accession>A0ABT8QZC3</accession>
<dbReference type="PANTHER" id="PTHR43792">
    <property type="entry name" value="GNAT FAMILY, PUTATIVE (AFU_ORTHOLOGUE AFUA_3G00765)-RELATED-RELATED"/>
    <property type="match status" value="1"/>
</dbReference>
<dbReference type="Gene3D" id="3.40.630.30">
    <property type="match status" value="1"/>
</dbReference>
<keyword evidence="3" id="KW-1185">Reference proteome</keyword>
<evidence type="ECO:0000313" key="2">
    <source>
        <dbReference type="EMBL" id="MDO1445024.1"/>
    </source>
</evidence>
<comment type="caution">
    <text evidence="2">The sequence shown here is derived from an EMBL/GenBank/DDBJ whole genome shotgun (WGS) entry which is preliminary data.</text>
</comment>
<proteinExistence type="predicted"/>